<reference evidence="2" key="1">
    <citation type="submission" date="2024-02" db="EMBL/GenBank/DDBJ databases">
        <title>Genome sequences of strain Gemmobacter sp. JM10B15.</title>
        <authorList>
            <person name="Zhang M."/>
        </authorList>
    </citation>
    <scope>NUCLEOTIDE SEQUENCE</scope>
    <source>
        <strain evidence="2">JM10B15</strain>
    </source>
</reference>
<sequence length="171" mass="19025">TPTTYPGSKRNRYPKSPPPHQSPRTVQCSTFNLQEKTSHAARQQAFLCGIKFLLAWPALCGFFKASFVSLVCCLCSCRGQRHVECLMEPREKGRAHDPCQSQHSKRVVPGSQVGRKRRSQGQGHAGGVLAARTARLMDLRHAIVLPIVKDLVTQPLPDPPFQFITNTTRIP</sequence>
<feature type="region of interest" description="Disordered" evidence="1">
    <location>
        <begin position="94"/>
        <end position="127"/>
    </location>
</feature>
<gene>
    <name evidence="2" type="ORF">V6590_20850</name>
</gene>
<dbReference type="EMBL" id="JBALHR010000062">
    <property type="protein sequence ID" value="MEH7830594.1"/>
    <property type="molecule type" value="Genomic_DNA"/>
</dbReference>
<evidence type="ECO:0000313" key="3">
    <source>
        <dbReference type="Proteomes" id="UP001431963"/>
    </source>
</evidence>
<comment type="caution">
    <text evidence="2">The sequence shown here is derived from an EMBL/GenBank/DDBJ whole genome shotgun (WGS) entry which is preliminary data.</text>
</comment>
<name>A0ABU8C0W0_9RHOB</name>
<accession>A0ABU8C0W0</accession>
<evidence type="ECO:0000313" key="2">
    <source>
        <dbReference type="EMBL" id="MEH7830594.1"/>
    </source>
</evidence>
<organism evidence="2 3">
    <name type="scientific">Gemmobacter denitrificans</name>
    <dbReference type="NCBI Taxonomy" id="3123040"/>
    <lineage>
        <taxon>Bacteria</taxon>
        <taxon>Pseudomonadati</taxon>
        <taxon>Pseudomonadota</taxon>
        <taxon>Alphaproteobacteria</taxon>
        <taxon>Rhodobacterales</taxon>
        <taxon>Paracoccaceae</taxon>
        <taxon>Gemmobacter</taxon>
    </lineage>
</organism>
<dbReference type="Proteomes" id="UP001431963">
    <property type="component" value="Unassembled WGS sequence"/>
</dbReference>
<dbReference type="RefSeq" id="WP_335425635.1">
    <property type="nucleotide sequence ID" value="NZ_JBALHR010000062.1"/>
</dbReference>
<keyword evidence="3" id="KW-1185">Reference proteome</keyword>
<evidence type="ECO:0000256" key="1">
    <source>
        <dbReference type="SAM" id="MobiDB-lite"/>
    </source>
</evidence>
<feature type="region of interest" description="Disordered" evidence="1">
    <location>
        <begin position="1"/>
        <end position="26"/>
    </location>
</feature>
<feature type="non-terminal residue" evidence="2">
    <location>
        <position position="1"/>
    </location>
</feature>
<protein>
    <submittedName>
        <fullName evidence="2">Uncharacterized protein</fullName>
    </submittedName>
</protein>
<proteinExistence type="predicted"/>